<dbReference type="InterPro" id="IPR053237">
    <property type="entry name" value="Natterin_C"/>
</dbReference>
<dbReference type="EMBL" id="JABWDY010017073">
    <property type="protein sequence ID" value="KAF5195605.1"/>
    <property type="molecule type" value="Genomic_DNA"/>
</dbReference>
<keyword evidence="2" id="KW-1185">Reference proteome</keyword>
<accession>A0A7J6WGR4</accession>
<dbReference type="PANTHER" id="PTHR39244:SF5">
    <property type="entry name" value="NATTERIN-3-LIKE"/>
    <property type="match status" value="1"/>
</dbReference>
<comment type="caution">
    <text evidence="1">The sequence shown here is derived from an EMBL/GenBank/DDBJ whole genome shotgun (WGS) entry which is preliminary data.</text>
</comment>
<dbReference type="AlphaFoldDB" id="A0A7J6WGR4"/>
<dbReference type="PANTHER" id="PTHR39244">
    <property type="entry name" value="NATTERIN-4"/>
    <property type="match status" value="1"/>
</dbReference>
<dbReference type="OrthoDB" id="4948898at2759"/>
<evidence type="ECO:0000313" key="1">
    <source>
        <dbReference type="EMBL" id="KAF5195605.1"/>
    </source>
</evidence>
<proteinExistence type="predicted"/>
<organism evidence="1 2">
    <name type="scientific">Thalictrum thalictroides</name>
    <name type="common">Rue-anemone</name>
    <name type="synonym">Anemone thalictroides</name>
    <dbReference type="NCBI Taxonomy" id="46969"/>
    <lineage>
        <taxon>Eukaryota</taxon>
        <taxon>Viridiplantae</taxon>
        <taxon>Streptophyta</taxon>
        <taxon>Embryophyta</taxon>
        <taxon>Tracheophyta</taxon>
        <taxon>Spermatophyta</taxon>
        <taxon>Magnoliopsida</taxon>
        <taxon>Ranunculales</taxon>
        <taxon>Ranunculaceae</taxon>
        <taxon>Thalictroideae</taxon>
        <taxon>Thalictrum</taxon>
    </lineage>
</organism>
<reference evidence="1 2" key="1">
    <citation type="submission" date="2020-06" db="EMBL/GenBank/DDBJ databases">
        <title>Transcriptomic and genomic resources for Thalictrum thalictroides and T. hernandezii: Facilitating candidate gene discovery in an emerging model plant lineage.</title>
        <authorList>
            <person name="Arias T."/>
            <person name="Riano-Pachon D.M."/>
            <person name="Di Stilio V.S."/>
        </authorList>
    </citation>
    <scope>NUCLEOTIDE SEQUENCE [LARGE SCALE GENOMIC DNA]</scope>
    <source>
        <strain evidence="2">cv. WT478/WT964</strain>
        <tissue evidence="1">Leaves</tissue>
    </source>
</reference>
<dbReference type="Gene3D" id="2.170.15.10">
    <property type="entry name" value="Proaerolysin, chain A, domain 3"/>
    <property type="match status" value="1"/>
</dbReference>
<sequence length="149" mass="17149">MYAHKIGLLRNQVNDYYCKRLTTEGKTDCLNAISHSITPTTERVVEELVLSRNIYNIEFQTLNARVYSESLIAVATGTAVNDIYGTESKSFTLKMVYKDIKTTTWNRAILLRVELKRQSRLLSFPLLRKSRSNYQLNILVRTSGVKLKL</sequence>
<name>A0A7J6WGR4_THATH</name>
<gene>
    <name evidence="1" type="ORF">FRX31_014804</name>
</gene>
<protein>
    <submittedName>
        <fullName evidence="1">Uncharacterized protein</fullName>
    </submittedName>
</protein>
<evidence type="ECO:0000313" key="2">
    <source>
        <dbReference type="Proteomes" id="UP000554482"/>
    </source>
</evidence>
<dbReference type="Proteomes" id="UP000554482">
    <property type="component" value="Unassembled WGS sequence"/>
</dbReference>